<dbReference type="RefSeq" id="WP_126840638.1">
    <property type="nucleotide sequence ID" value="NZ_PIQH01000001.1"/>
</dbReference>
<sequence length="77" mass="8629">MQVTYYFNLSMSYQTFIDVYYSGKAQSLMVTSDNGTRLSIPAGRFIPLVNAAGLNGRFKLVVDEKAKFQSLEQIHSA</sequence>
<dbReference type="OrthoDB" id="5600793at2"/>
<evidence type="ECO:0000313" key="2">
    <source>
        <dbReference type="Proteomes" id="UP000287996"/>
    </source>
</evidence>
<dbReference type="Proteomes" id="UP000287996">
    <property type="component" value="Unassembled WGS sequence"/>
</dbReference>
<organism evidence="1 2">
    <name type="scientific">Idiomarina tyrosinivorans</name>
    <dbReference type="NCBI Taxonomy" id="1445662"/>
    <lineage>
        <taxon>Bacteria</taxon>
        <taxon>Pseudomonadati</taxon>
        <taxon>Pseudomonadota</taxon>
        <taxon>Gammaproteobacteria</taxon>
        <taxon>Alteromonadales</taxon>
        <taxon>Idiomarinaceae</taxon>
        <taxon>Idiomarina</taxon>
    </lineage>
</organism>
<accession>A0A432ZTN4</accession>
<evidence type="ECO:0000313" key="1">
    <source>
        <dbReference type="EMBL" id="RUO81294.1"/>
    </source>
</evidence>
<comment type="caution">
    <text evidence="1">The sequence shown here is derived from an EMBL/GenBank/DDBJ whole genome shotgun (WGS) entry which is preliminary data.</text>
</comment>
<keyword evidence="2" id="KW-1185">Reference proteome</keyword>
<dbReference type="EMBL" id="PIQH01000001">
    <property type="protein sequence ID" value="RUO81294.1"/>
    <property type="molecule type" value="Genomic_DNA"/>
</dbReference>
<name>A0A432ZTN4_9GAMM</name>
<proteinExistence type="predicted"/>
<protein>
    <submittedName>
        <fullName evidence="1">DUF2835 domain-containing protein</fullName>
    </submittedName>
</protein>
<dbReference type="AlphaFoldDB" id="A0A432ZTN4"/>
<reference evidence="1 2" key="1">
    <citation type="journal article" date="2011" name="Front. Microbiol.">
        <title>Genomic signatures of strain selection and enhancement in Bacillus atrophaeus var. globigii, a historical biowarfare simulant.</title>
        <authorList>
            <person name="Gibbons H.S."/>
            <person name="Broomall S.M."/>
            <person name="McNew L.A."/>
            <person name="Daligault H."/>
            <person name="Chapman C."/>
            <person name="Bruce D."/>
            <person name="Karavis M."/>
            <person name="Krepps M."/>
            <person name="McGregor P.A."/>
            <person name="Hong C."/>
            <person name="Park K.H."/>
            <person name="Akmal A."/>
            <person name="Feldman A."/>
            <person name="Lin J.S."/>
            <person name="Chang W.E."/>
            <person name="Higgs B.W."/>
            <person name="Demirev P."/>
            <person name="Lindquist J."/>
            <person name="Liem A."/>
            <person name="Fochler E."/>
            <person name="Read T.D."/>
            <person name="Tapia R."/>
            <person name="Johnson S."/>
            <person name="Bishop-Lilly K.A."/>
            <person name="Detter C."/>
            <person name="Han C."/>
            <person name="Sozhamannan S."/>
            <person name="Rosenzweig C.N."/>
            <person name="Skowronski E.W."/>
        </authorList>
    </citation>
    <scope>NUCLEOTIDE SEQUENCE [LARGE SCALE GENOMIC DNA]</scope>
    <source>
        <strain evidence="1 2">CC-PW-9</strain>
    </source>
</reference>
<gene>
    <name evidence="1" type="ORF">CWI84_00590</name>
</gene>
<dbReference type="Pfam" id="PF11197">
    <property type="entry name" value="DUF2835"/>
    <property type="match status" value="1"/>
</dbReference>
<dbReference type="InterPro" id="IPR021363">
    <property type="entry name" value="DUF2835"/>
</dbReference>